<dbReference type="EMBL" id="JAWQEG010006151">
    <property type="protein sequence ID" value="KAK3855612.1"/>
    <property type="molecule type" value="Genomic_DNA"/>
</dbReference>
<evidence type="ECO:0000313" key="2">
    <source>
        <dbReference type="EMBL" id="KAK3855612.1"/>
    </source>
</evidence>
<name>A0AAE1EKG7_PETCI</name>
<gene>
    <name evidence="2" type="ORF">Pcinc_037998</name>
</gene>
<feature type="compositionally biased region" description="Basic and acidic residues" evidence="1">
    <location>
        <begin position="160"/>
        <end position="170"/>
    </location>
</feature>
<sequence length="214" mass="23029">MAANEVIDLDSSDSSDDEMEITTAPPPPPPPKINGAINHTTIDDDDDDDLEILEVKTDIRPRPHTTTTLIPPSSSRSQIRKIIRGTTHTKSVGEEGRTNGTSNVTHGGGEEGGGERSNGTSSNVTHGGDEGGGGGERSNGPCSNGTSSVTVTRTSPDTPTDTKETTESEASKTTLENFIWRWKEVKMSKDDDKIQDKLWKYYHLAHTTLILTQG</sequence>
<reference evidence="2" key="1">
    <citation type="submission" date="2023-10" db="EMBL/GenBank/DDBJ databases">
        <title>Genome assemblies of two species of porcelain crab, Petrolisthes cinctipes and Petrolisthes manimaculis (Anomura: Porcellanidae).</title>
        <authorList>
            <person name="Angst P."/>
        </authorList>
    </citation>
    <scope>NUCLEOTIDE SEQUENCE</scope>
    <source>
        <strain evidence="2">PB745_01</strain>
        <tissue evidence="2">Gill</tissue>
    </source>
</reference>
<evidence type="ECO:0000256" key="1">
    <source>
        <dbReference type="SAM" id="MobiDB-lite"/>
    </source>
</evidence>
<accession>A0AAE1EKG7</accession>
<dbReference type="AlphaFoldDB" id="A0AAE1EKG7"/>
<protein>
    <submittedName>
        <fullName evidence="2">Uncharacterized protein</fullName>
    </submittedName>
</protein>
<evidence type="ECO:0000313" key="3">
    <source>
        <dbReference type="Proteomes" id="UP001286313"/>
    </source>
</evidence>
<dbReference type="Proteomes" id="UP001286313">
    <property type="component" value="Unassembled WGS sequence"/>
</dbReference>
<feature type="region of interest" description="Disordered" evidence="1">
    <location>
        <begin position="1"/>
        <end position="172"/>
    </location>
</feature>
<keyword evidence="3" id="KW-1185">Reference proteome</keyword>
<comment type="caution">
    <text evidence="2">The sequence shown here is derived from an EMBL/GenBank/DDBJ whole genome shotgun (WGS) entry which is preliminary data.</text>
</comment>
<organism evidence="2 3">
    <name type="scientific">Petrolisthes cinctipes</name>
    <name type="common">Flat porcelain crab</name>
    <dbReference type="NCBI Taxonomy" id="88211"/>
    <lineage>
        <taxon>Eukaryota</taxon>
        <taxon>Metazoa</taxon>
        <taxon>Ecdysozoa</taxon>
        <taxon>Arthropoda</taxon>
        <taxon>Crustacea</taxon>
        <taxon>Multicrustacea</taxon>
        <taxon>Malacostraca</taxon>
        <taxon>Eumalacostraca</taxon>
        <taxon>Eucarida</taxon>
        <taxon>Decapoda</taxon>
        <taxon>Pleocyemata</taxon>
        <taxon>Anomura</taxon>
        <taxon>Galatheoidea</taxon>
        <taxon>Porcellanidae</taxon>
        <taxon>Petrolisthes</taxon>
    </lineage>
</organism>
<feature type="compositionally biased region" description="Polar residues" evidence="1">
    <location>
        <begin position="140"/>
        <end position="153"/>
    </location>
</feature>
<feature type="compositionally biased region" description="Acidic residues" evidence="1">
    <location>
        <begin position="43"/>
        <end position="52"/>
    </location>
</feature>
<feature type="compositionally biased region" description="Acidic residues" evidence="1">
    <location>
        <begin position="7"/>
        <end position="20"/>
    </location>
</feature>
<proteinExistence type="predicted"/>